<dbReference type="OrthoDB" id="8479795at2"/>
<dbReference type="InterPro" id="IPR018968">
    <property type="entry name" value="Phasin"/>
</dbReference>
<evidence type="ECO:0000259" key="2">
    <source>
        <dbReference type="Pfam" id="PF09361"/>
    </source>
</evidence>
<comment type="caution">
    <text evidence="3">The sequence shown here is derived from an EMBL/GenBank/DDBJ whole genome shotgun (WGS) entry which is preliminary data.</text>
</comment>
<evidence type="ECO:0000313" key="3">
    <source>
        <dbReference type="EMBL" id="RJY09195.1"/>
    </source>
</evidence>
<dbReference type="RefSeq" id="WP_120048201.1">
    <property type="nucleotide sequence ID" value="NZ_RAHX01000001.1"/>
</dbReference>
<keyword evidence="4" id="KW-1185">Reference proteome</keyword>
<feature type="domain" description="Phasin" evidence="2">
    <location>
        <begin position="144"/>
        <end position="241"/>
    </location>
</feature>
<organism evidence="3 4">
    <name type="scientific">Aurantiacibacter aquimixticola</name>
    <dbReference type="NCBI Taxonomy" id="1958945"/>
    <lineage>
        <taxon>Bacteria</taxon>
        <taxon>Pseudomonadati</taxon>
        <taxon>Pseudomonadota</taxon>
        <taxon>Alphaproteobacteria</taxon>
        <taxon>Sphingomonadales</taxon>
        <taxon>Erythrobacteraceae</taxon>
        <taxon>Aurantiacibacter</taxon>
    </lineage>
</organism>
<gene>
    <name evidence="3" type="ORF">D6201_07335</name>
</gene>
<reference evidence="3 4" key="1">
    <citation type="journal article" date="2017" name="Int. J. Syst. Evol. Microbiol.">
        <title>Erythrobacter aquimixticola sp. nov., isolated from the junction between the ocean and a freshwater spring.</title>
        <authorList>
            <person name="Park S."/>
            <person name="Jung Y.T."/>
            <person name="Choi S.J."/>
            <person name="Yoon J.H."/>
        </authorList>
    </citation>
    <scope>NUCLEOTIDE SEQUENCE [LARGE SCALE GENOMIC DNA]</scope>
    <source>
        <strain evidence="3 4">JSSK-14</strain>
    </source>
</reference>
<sequence length="253" mass="26565">MAQSKSKIDDSAEKAYAEASSGTAPTKVKPLAETLKADATAGGKPAAKKAPAPAPAPAAKAKAKKSLPTKAQSAKKPALKKITAAKKTPAAKSKPTVTQLKEKIMATQNTDYTAVMTDTMANAVKDMQDRTQAAYEKSTAAMTDMTDFAKGNVEAVVESGKIVAEGVQTLGKTYADEAKVVYETATADMKEMAAIKSPTELFQLQGKIMRRNFDFMVAATSKNTDVAMKLANEAMAPITGRVNVAAEKLSKVA</sequence>
<feature type="compositionally biased region" description="Low complexity" evidence="1">
    <location>
        <begin position="37"/>
        <end position="51"/>
    </location>
</feature>
<feature type="compositionally biased region" description="Low complexity" evidence="1">
    <location>
        <begin position="68"/>
        <end position="96"/>
    </location>
</feature>
<dbReference type="Proteomes" id="UP000285232">
    <property type="component" value="Unassembled WGS sequence"/>
</dbReference>
<dbReference type="Pfam" id="PF09361">
    <property type="entry name" value="Phasin_2"/>
    <property type="match status" value="1"/>
</dbReference>
<evidence type="ECO:0000313" key="4">
    <source>
        <dbReference type="Proteomes" id="UP000285232"/>
    </source>
</evidence>
<protein>
    <submittedName>
        <fullName evidence="3">Phasin family protein</fullName>
    </submittedName>
</protein>
<dbReference type="AlphaFoldDB" id="A0A419RTT3"/>
<dbReference type="EMBL" id="RAHX01000001">
    <property type="protein sequence ID" value="RJY09195.1"/>
    <property type="molecule type" value="Genomic_DNA"/>
</dbReference>
<name>A0A419RTT3_9SPHN</name>
<feature type="region of interest" description="Disordered" evidence="1">
    <location>
        <begin position="1"/>
        <end position="96"/>
    </location>
</feature>
<evidence type="ECO:0000256" key="1">
    <source>
        <dbReference type="SAM" id="MobiDB-lite"/>
    </source>
</evidence>
<proteinExistence type="predicted"/>
<feature type="compositionally biased region" description="Basic and acidic residues" evidence="1">
    <location>
        <begin position="1"/>
        <end position="16"/>
    </location>
</feature>
<accession>A0A419RTT3</accession>